<keyword evidence="4" id="KW-1185">Reference proteome</keyword>
<dbReference type="InterPro" id="IPR002641">
    <property type="entry name" value="PNPLA_dom"/>
</dbReference>
<protein>
    <submittedName>
        <fullName evidence="3">Patatin-like phospholipase family protein</fullName>
    </submittedName>
</protein>
<feature type="domain" description="PNPLA" evidence="2">
    <location>
        <begin position="59"/>
        <end position="244"/>
    </location>
</feature>
<accession>A0ABV7FQY1</accession>
<name>A0ABV7FQY1_9ALTE</name>
<sequence length="358" mass="40318">MKAKQVLQIYAGKTALALIKREGFNAKMFSAFLGASGGPKWFVLCGLDKVMFEDFFSDTGQRIDIIGTSAGAFRASCFAQKDSKAAIERLAYGYSTTIYSKQPKPQEVSRKGIELLNSVVDSKGRNEILNNEKRALHIISSRCHGLVASESKFKQLAGLGLASLRNFRARSMLSKSFSRSIFYSGIDRLDFTDQDKIQSEYIKLTENNLHEAVMASGSIPLVMEGVSDINHAPRGVYRDGGIIDYHFDIRINTRGLVLYPHFATTPIPGWFDKGIRSRTCKAQSYDNVVMLAPTDEFVASLPYGKIPDRRDFTEMDSEQRIPYWQRVIAESERLAEDFFEQIENDNVANFVQAIRLKR</sequence>
<keyword evidence="1" id="KW-0443">Lipid metabolism</keyword>
<comment type="caution">
    <text evidence="3">The sequence shown here is derived from an EMBL/GenBank/DDBJ whole genome shotgun (WGS) entry which is preliminary data.</text>
</comment>
<dbReference type="Pfam" id="PF01734">
    <property type="entry name" value="Patatin"/>
    <property type="match status" value="1"/>
</dbReference>
<dbReference type="Proteomes" id="UP001595478">
    <property type="component" value="Unassembled WGS sequence"/>
</dbReference>
<dbReference type="SUPFAM" id="SSF52151">
    <property type="entry name" value="FabD/lysophospholipase-like"/>
    <property type="match status" value="1"/>
</dbReference>
<evidence type="ECO:0000313" key="4">
    <source>
        <dbReference type="Proteomes" id="UP001595478"/>
    </source>
</evidence>
<gene>
    <name evidence="3" type="ORF">ACFOHL_09385</name>
</gene>
<dbReference type="EMBL" id="JBHRSW010000014">
    <property type="protein sequence ID" value="MFC3121831.1"/>
    <property type="molecule type" value="Genomic_DNA"/>
</dbReference>
<evidence type="ECO:0000313" key="3">
    <source>
        <dbReference type="EMBL" id="MFC3121831.1"/>
    </source>
</evidence>
<evidence type="ECO:0000256" key="1">
    <source>
        <dbReference type="ARBA" id="ARBA00023098"/>
    </source>
</evidence>
<dbReference type="RefSeq" id="WP_376919962.1">
    <property type="nucleotide sequence ID" value="NZ_JBHRSW010000014.1"/>
</dbReference>
<reference evidence="4" key="1">
    <citation type="journal article" date="2019" name="Int. J. Syst. Evol. Microbiol.">
        <title>The Global Catalogue of Microorganisms (GCM) 10K type strain sequencing project: providing services to taxonomists for standard genome sequencing and annotation.</title>
        <authorList>
            <consortium name="The Broad Institute Genomics Platform"/>
            <consortium name="The Broad Institute Genome Sequencing Center for Infectious Disease"/>
            <person name="Wu L."/>
            <person name="Ma J."/>
        </authorList>
    </citation>
    <scope>NUCLEOTIDE SEQUENCE [LARGE SCALE GENOMIC DNA]</scope>
    <source>
        <strain evidence="4">KCTC 52473</strain>
    </source>
</reference>
<organism evidence="3 4">
    <name type="scientific">Agaribacter flavus</name>
    <dbReference type="NCBI Taxonomy" id="1902781"/>
    <lineage>
        <taxon>Bacteria</taxon>
        <taxon>Pseudomonadati</taxon>
        <taxon>Pseudomonadota</taxon>
        <taxon>Gammaproteobacteria</taxon>
        <taxon>Alteromonadales</taxon>
        <taxon>Alteromonadaceae</taxon>
        <taxon>Agaribacter</taxon>
    </lineage>
</organism>
<proteinExistence type="predicted"/>
<evidence type="ECO:0000259" key="2">
    <source>
        <dbReference type="Pfam" id="PF01734"/>
    </source>
</evidence>
<dbReference type="InterPro" id="IPR016035">
    <property type="entry name" value="Acyl_Trfase/lysoPLipase"/>
</dbReference>